<dbReference type="InterPro" id="IPR050742">
    <property type="entry name" value="Helicase_Restrict-Modif_Enz"/>
</dbReference>
<evidence type="ECO:0000313" key="4">
    <source>
        <dbReference type="Proteomes" id="UP001595872"/>
    </source>
</evidence>
<keyword evidence="3" id="KW-0378">Hydrolase</keyword>
<dbReference type="PROSITE" id="PS51192">
    <property type="entry name" value="HELICASE_ATP_BIND_1"/>
    <property type="match status" value="1"/>
</dbReference>
<reference evidence="4" key="1">
    <citation type="journal article" date="2019" name="Int. J. Syst. Evol. Microbiol.">
        <title>The Global Catalogue of Microorganisms (GCM) 10K type strain sequencing project: providing services to taxonomists for standard genome sequencing and annotation.</title>
        <authorList>
            <consortium name="The Broad Institute Genomics Platform"/>
            <consortium name="The Broad Institute Genome Sequencing Center for Infectious Disease"/>
            <person name="Wu L."/>
            <person name="Ma J."/>
        </authorList>
    </citation>
    <scope>NUCLEOTIDE SEQUENCE [LARGE SCALE GENOMIC DNA]</scope>
    <source>
        <strain evidence="4">KLKA75</strain>
    </source>
</reference>
<dbReference type="RefSeq" id="WP_378265654.1">
    <property type="nucleotide sequence ID" value="NZ_JBHSIT010000025.1"/>
</dbReference>
<protein>
    <submittedName>
        <fullName evidence="3">DEAD/DEAH box helicase</fullName>
        <ecNumber evidence="3">3.6.4.-</ecNumber>
    </submittedName>
</protein>
<dbReference type="Gene3D" id="3.40.50.300">
    <property type="entry name" value="P-loop containing nucleotide triphosphate hydrolases"/>
    <property type="match status" value="2"/>
</dbReference>
<accession>A0ABV9UCG8</accession>
<gene>
    <name evidence="3" type="ORF">ACFPCY_42880</name>
</gene>
<dbReference type="EMBL" id="JBHSIT010000025">
    <property type="protein sequence ID" value="MFC4914090.1"/>
    <property type="molecule type" value="Genomic_DNA"/>
</dbReference>
<organism evidence="3 4">
    <name type="scientific">Actinomadura gamaensis</name>
    <dbReference type="NCBI Taxonomy" id="1763541"/>
    <lineage>
        <taxon>Bacteria</taxon>
        <taxon>Bacillati</taxon>
        <taxon>Actinomycetota</taxon>
        <taxon>Actinomycetes</taxon>
        <taxon>Streptosporangiales</taxon>
        <taxon>Thermomonosporaceae</taxon>
        <taxon>Actinomadura</taxon>
    </lineage>
</organism>
<keyword evidence="3" id="KW-0547">Nucleotide-binding</keyword>
<dbReference type="GO" id="GO:0016787">
    <property type="term" value="F:hydrolase activity"/>
    <property type="evidence" value="ECO:0007669"/>
    <property type="project" value="UniProtKB-KW"/>
</dbReference>
<feature type="domain" description="Helicase ATP-binding" evidence="1">
    <location>
        <begin position="25"/>
        <end position="209"/>
    </location>
</feature>
<keyword evidence="3" id="KW-0067">ATP-binding</keyword>
<evidence type="ECO:0000313" key="3">
    <source>
        <dbReference type="EMBL" id="MFC4914090.1"/>
    </source>
</evidence>
<dbReference type="Pfam" id="PF04851">
    <property type="entry name" value="ResIII"/>
    <property type="match status" value="1"/>
</dbReference>
<dbReference type="EC" id="3.6.4.-" evidence="3"/>
<dbReference type="InterPro" id="IPR014001">
    <property type="entry name" value="Helicase_ATP-bd"/>
</dbReference>
<dbReference type="InterPro" id="IPR006935">
    <property type="entry name" value="Helicase/UvrB_N"/>
</dbReference>
<dbReference type="Pfam" id="PF00271">
    <property type="entry name" value="Helicase_C"/>
    <property type="match status" value="1"/>
</dbReference>
<keyword evidence="3" id="KW-0347">Helicase</keyword>
<comment type="caution">
    <text evidence="3">The sequence shown here is derived from an EMBL/GenBank/DDBJ whole genome shotgun (WGS) entry which is preliminary data.</text>
</comment>
<sequence length="426" mass="47487">MAPFVPLPPLEGFQEDVKTQALQVLNGTAGANRGVLTLPTGAGKTRTAVECLVEWRLAGETRRIILWIAQSDELCEQAVQAFKEVWTDLGHRKEQIRQNLVIARFWGPGRSTPVDPDIVVASIQKLHAVVQREGSDEQEELAALCERLGAVVVDEAHRVSAQSYDDVLRFMRIDLGRRESSIPIIGLTATPFRSNDEETRGLADRFHGNLIAPRSLGALDDTVMALRRMEVLSEPEHEVIDYGGREFDLEHDPRFVEPSDSFGDLHPEFLLELGQDEHRNRALLDRLLELPPDTPTLFFGCTVQHAEAMAVLLRRAGRSAEAVTSGTRSAIRRALIEQFRERRLSVLCNFGVLTTGFDAPKVEALVVGRPTTSRVLYEQMIGRGMRGPKFGGTPTCTVIDVHDNIRFRGRLAYTMYSDYWTSSCGG</sequence>
<name>A0ABV9UCG8_9ACTN</name>
<dbReference type="GO" id="GO:0004386">
    <property type="term" value="F:helicase activity"/>
    <property type="evidence" value="ECO:0007669"/>
    <property type="project" value="UniProtKB-KW"/>
</dbReference>
<proteinExistence type="predicted"/>
<evidence type="ECO:0000259" key="1">
    <source>
        <dbReference type="PROSITE" id="PS51192"/>
    </source>
</evidence>
<dbReference type="SMART" id="SM00487">
    <property type="entry name" value="DEXDc"/>
    <property type="match status" value="1"/>
</dbReference>
<dbReference type="SUPFAM" id="SSF52540">
    <property type="entry name" value="P-loop containing nucleoside triphosphate hydrolases"/>
    <property type="match status" value="1"/>
</dbReference>
<dbReference type="InterPro" id="IPR027417">
    <property type="entry name" value="P-loop_NTPase"/>
</dbReference>
<evidence type="ECO:0000259" key="2">
    <source>
        <dbReference type="PROSITE" id="PS51194"/>
    </source>
</evidence>
<dbReference type="PANTHER" id="PTHR47396:SF1">
    <property type="entry name" value="ATP-DEPENDENT HELICASE IRC3-RELATED"/>
    <property type="match status" value="1"/>
</dbReference>
<keyword evidence="4" id="KW-1185">Reference proteome</keyword>
<feature type="domain" description="Helicase C-terminal" evidence="2">
    <location>
        <begin position="282"/>
        <end position="426"/>
    </location>
</feature>
<dbReference type="PROSITE" id="PS51194">
    <property type="entry name" value="HELICASE_CTER"/>
    <property type="match status" value="1"/>
</dbReference>
<dbReference type="SMART" id="SM00490">
    <property type="entry name" value="HELICc"/>
    <property type="match status" value="1"/>
</dbReference>
<dbReference type="Proteomes" id="UP001595872">
    <property type="component" value="Unassembled WGS sequence"/>
</dbReference>
<dbReference type="InterPro" id="IPR001650">
    <property type="entry name" value="Helicase_C-like"/>
</dbReference>
<dbReference type="PANTHER" id="PTHR47396">
    <property type="entry name" value="TYPE I RESTRICTION ENZYME ECOKI R PROTEIN"/>
    <property type="match status" value="1"/>
</dbReference>